<keyword evidence="2" id="KW-1185">Reference proteome</keyword>
<sequence length="222" mass="25388">MWSVIIFEDDNSIEAVPSIWYQKNKCAWPKNNPKKFIEKRVVPNKTDFFFLRARKIGKDVDNYLDARNRAKRGENTSNLSDNVDGSVKKQRKFKKNFSIKKDVCLWDSTNNSSSDDTDNGEAHYEIPNISSDNLDFKYDKRIKKTSLGESSKRKLNFDESPPLDIINKFQSNSQTNFNITSDPIEFQSVSEDSIVVVAGNTSQSPSLLPGKKHNLKLNCPKN</sequence>
<dbReference type="AlphaFoldDB" id="A0A8R2NQN0"/>
<evidence type="ECO:0000313" key="2">
    <source>
        <dbReference type="Proteomes" id="UP000007819"/>
    </source>
</evidence>
<dbReference type="RefSeq" id="XP_029345719.1">
    <property type="nucleotide sequence ID" value="XM_029489859.1"/>
</dbReference>
<dbReference type="Proteomes" id="UP000007819">
    <property type="component" value="Chromosome A2"/>
</dbReference>
<organism evidence="1 2">
    <name type="scientific">Acyrthosiphon pisum</name>
    <name type="common">Pea aphid</name>
    <dbReference type="NCBI Taxonomy" id="7029"/>
    <lineage>
        <taxon>Eukaryota</taxon>
        <taxon>Metazoa</taxon>
        <taxon>Ecdysozoa</taxon>
        <taxon>Arthropoda</taxon>
        <taxon>Hexapoda</taxon>
        <taxon>Insecta</taxon>
        <taxon>Pterygota</taxon>
        <taxon>Neoptera</taxon>
        <taxon>Paraneoptera</taxon>
        <taxon>Hemiptera</taxon>
        <taxon>Sternorrhyncha</taxon>
        <taxon>Aphidomorpha</taxon>
        <taxon>Aphidoidea</taxon>
        <taxon>Aphididae</taxon>
        <taxon>Macrosiphini</taxon>
        <taxon>Acyrthosiphon</taxon>
    </lineage>
</organism>
<dbReference type="EnsemblMetazoa" id="XM_029489859.1">
    <property type="protein sequence ID" value="XP_029345719.1"/>
    <property type="gene ID" value="LOC107883889"/>
</dbReference>
<dbReference type="KEGG" id="api:107883889"/>
<evidence type="ECO:0000313" key="1">
    <source>
        <dbReference type="EnsemblMetazoa" id="XP_029345719.1"/>
    </source>
</evidence>
<dbReference type="OrthoDB" id="6784356at2759"/>
<name>A0A8R2NQN0_ACYPI</name>
<reference evidence="1" key="2">
    <citation type="submission" date="2022-06" db="UniProtKB">
        <authorList>
            <consortium name="EnsemblMetazoa"/>
        </authorList>
    </citation>
    <scope>IDENTIFICATION</scope>
</reference>
<accession>A0A8R2NQN0</accession>
<reference evidence="2" key="1">
    <citation type="submission" date="2010-06" db="EMBL/GenBank/DDBJ databases">
        <authorList>
            <person name="Jiang H."/>
            <person name="Abraham K."/>
            <person name="Ali S."/>
            <person name="Alsbrooks S.L."/>
            <person name="Anim B.N."/>
            <person name="Anosike U.S."/>
            <person name="Attaway T."/>
            <person name="Bandaranaike D.P."/>
            <person name="Battles P.K."/>
            <person name="Bell S.N."/>
            <person name="Bell A.V."/>
            <person name="Beltran B."/>
            <person name="Bickham C."/>
            <person name="Bustamante Y."/>
            <person name="Caleb T."/>
            <person name="Canada A."/>
            <person name="Cardenas V."/>
            <person name="Carter K."/>
            <person name="Chacko J."/>
            <person name="Chandrabose M.N."/>
            <person name="Chavez D."/>
            <person name="Chavez A."/>
            <person name="Chen L."/>
            <person name="Chu H.-S."/>
            <person name="Claassen K.J."/>
            <person name="Cockrell R."/>
            <person name="Collins M."/>
            <person name="Cooper J.A."/>
            <person name="Cree A."/>
            <person name="Curry S.M."/>
            <person name="Da Y."/>
            <person name="Dao M.D."/>
            <person name="Das B."/>
            <person name="Davila M.-L."/>
            <person name="Davy-Carroll L."/>
            <person name="Denson S."/>
            <person name="Dinh H."/>
            <person name="Ebong V.E."/>
            <person name="Edwards J.R."/>
            <person name="Egan A."/>
            <person name="El-Daye J."/>
            <person name="Escobedo L."/>
            <person name="Fernandez S."/>
            <person name="Fernando P.R."/>
            <person name="Flagg N."/>
            <person name="Forbes L.D."/>
            <person name="Fowler R.G."/>
            <person name="Fu Q."/>
            <person name="Gabisi R.A."/>
            <person name="Ganer J."/>
            <person name="Garbino Pronczuk A."/>
            <person name="Garcia R.M."/>
            <person name="Garner T."/>
            <person name="Garrett T.E."/>
            <person name="Gonzalez D.A."/>
            <person name="Hamid H."/>
            <person name="Hawkins E.S."/>
            <person name="Hirani K."/>
            <person name="Hogues M.E."/>
            <person name="Hollins B."/>
            <person name="Hsiao C.-H."/>
            <person name="Jabil R."/>
            <person name="James M.L."/>
            <person name="Jhangiani S.N."/>
            <person name="Johnson B."/>
            <person name="Johnson Q."/>
            <person name="Joshi V."/>
            <person name="Kalu J.B."/>
            <person name="Kam C."/>
            <person name="Kashfia A."/>
            <person name="Keebler J."/>
            <person name="Kisamo H."/>
            <person name="Kovar C.L."/>
            <person name="Lago L.A."/>
            <person name="Lai C.-Y."/>
            <person name="Laidlaw J."/>
            <person name="Lara F."/>
            <person name="Le T.-K."/>
            <person name="Lee S.L."/>
            <person name="Legall F.H."/>
            <person name="Lemon S.J."/>
            <person name="Lewis L.R."/>
            <person name="Li B."/>
            <person name="Liu Y."/>
            <person name="Liu Y.-S."/>
            <person name="Lopez J."/>
            <person name="Lozado R.J."/>
            <person name="Lu J."/>
            <person name="Madu R.C."/>
            <person name="Maheshwari M."/>
            <person name="Maheshwari R."/>
            <person name="Malloy K."/>
            <person name="Martinez E."/>
            <person name="Mathew T."/>
            <person name="Mercado I.C."/>
            <person name="Mercado C."/>
            <person name="Meyer B."/>
            <person name="Montgomery K."/>
            <person name="Morgan M.B."/>
            <person name="Munidasa M."/>
            <person name="Nazareth L.V."/>
            <person name="Nelson J."/>
            <person name="Ng B.M."/>
            <person name="Nguyen N.B."/>
            <person name="Nguyen P.Q."/>
            <person name="Nguyen T."/>
            <person name="Obregon M."/>
            <person name="Okwuonu G.O."/>
            <person name="Onwere C.G."/>
            <person name="Orozco G."/>
            <person name="Parra A."/>
            <person name="Patel S."/>
            <person name="Patil S."/>
            <person name="Perez A."/>
            <person name="Perez Y."/>
            <person name="Pham C."/>
            <person name="Primus E.L."/>
            <person name="Pu L.-L."/>
            <person name="Puazo M."/>
            <person name="Qin X."/>
            <person name="Quiroz J.B."/>
            <person name="Reese J."/>
            <person name="Richards S."/>
            <person name="Rives C.M."/>
            <person name="Robberts R."/>
            <person name="Ruiz S.J."/>
            <person name="Ruiz M.J."/>
            <person name="Santibanez J."/>
            <person name="Schneider B.W."/>
            <person name="Sisson I."/>
            <person name="Smith M."/>
            <person name="Sodergren E."/>
            <person name="Song X.-Z."/>
            <person name="Song B.B."/>
            <person name="Summersgill H."/>
            <person name="Thelus R."/>
            <person name="Thornton R.D."/>
            <person name="Trejos Z.Y."/>
            <person name="Usmani K."/>
            <person name="Vattathil S."/>
            <person name="Villasana D."/>
            <person name="Walker D.L."/>
            <person name="Wang S."/>
            <person name="Wang K."/>
            <person name="White C.S."/>
            <person name="Williams A.C."/>
            <person name="Williamson J."/>
            <person name="Wilson K."/>
            <person name="Woghiren I.O."/>
            <person name="Woodworth J.R."/>
            <person name="Worley K.C."/>
            <person name="Wright R.A."/>
            <person name="Wu W."/>
            <person name="Young L."/>
            <person name="Zhang L."/>
            <person name="Zhang J."/>
            <person name="Zhu Y."/>
            <person name="Muzny D.M."/>
            <person name="Weinstock G."/>
            <person name="Gibbs R.A."/>
        </authorList>
    </citation>
    <scope>NUCLEOTIDE SEQUENCE [LARGE SCALE GENOMIC DNA]</scope>
    <source>
        <strain evidence="2">LSR1</strain>
    </source>
</reference>
<dbReference type="GeneID" id="107883889"/>
<proteinExistence type="predicted"/>
<protein>
    <submittedName>
        <fullName evidence="1">Uncharacterized protein</fullName>
    </submittedName>
</protein>